<gene>
    <name evidence="1" type="ORF">HIJ39_18775</name>
</gene>
<dbReference type="EMBL" id="JABBVZ010000105">
    <property type="protein sequence ID" value="NMP24379.1"/>
    <property type="molecule type" value="Genomic_DNA"/>
</dbReference>
<feature type="non-terminal residue" evidence="1">
    <location>
        <position position="110"/>
    </location>
</feature>
<keyword evidence="2" id="KW-1185">Reference proteome</keyword>
<sequence length="110" mass="11566">MMTSSGARSRASWTESAIWAGAHAINDGYPTLYLPLLPILMQRWHFAAAQAGLLAGLLALTTQALQPLLGAWADRRGGPWFIVGGLGAFSKIDPDGSADGCQNSLGWAAI</sequence>
<dbReference type="SUPFAM" id="SSF103473">
    <property type="entry name" value="MFS general substrate transporter"/>
    <property type="match status" value="1"/>
</dbReference>
<reference evidence="1 2" key="1">
    <citation type="submission" date="2020-04" db="EMBL/GenBank/DDBJ databases">
        <authorList>
            <person name="Zhang R."/>
            <person name="Schippers A."/>
        </authorList>
    </citation>
    <scope>NUCLEOTIDE SEQUENCE [LARGE SCALE GENOMIC DNA]</scope>
    <source>
        <strain evidence="1 2">DSM 109850</strain>
    </source>
</reference>
<accession>A0A7Y0Q5J6</accession>
<proteinExistence type="predicted"/>
<dbReference type="AlphaFoldDB" id="A0A7Y0Q5J6"/>
<protein>
    <submittedName>
        <fullName evidence="1">MFS transporter</fullName>
    </submittedName>
</protein>
<dbReference type="Gene3D" id="1.20.1250.20">
    <property type="entry name" value="MFS general substrate transporter like domains"/>
    <property type="match status" value="1"/>
</dbReference>
<dbReference type="InterPro" id="IPR036259">
    <property type="entry name" value="MFS_trans_sf"/>
</dbReference>
<organism evidence="1 2">
    <name type="scientific">Sulfobacillus harzensis</name>
    <dbReference type="NCBI Taxonomy" id="2729629"/>
    <lineage>
        <taxon>Bacteria</taxon>
        <taxon>Bacillati</taxon>
        <taxon>Bacillota</taxon>
        <taxon>Clostridia</taxon>
        <taxon>Eubacteriales</taxon>
        <taxon>Clostridiales Family XVII. Incertae Sedis</taxon>
        <taxon>Sulfobacillus</taxon>
    </lineage>
</organism>
<name>A0A7Y0Q5J6_9FIRM</name>
<evidence type="ECO:0000313" key="1">
    <source>
        <dbReference type="EMBL" id="NMP24379.1"/>
    </source>
</evidence>
<comment type="caution">
    <text evidence="1">The sequence shown here is derived from an EMBL/GenBank/DDBJ whole genome shotgun (WGS) entry which is preliminary data.</text>
</comment>
<evidence type="ECO:0000313" key="2">
    <source>
        <dbReference type="Proteomes" id="UP000533476"/>
    </source>
</evidence>
<dbReference type="Proteomes" id="UP000533476">
    <property type="component" value="Unassembled WGS sequence"/>
</dbReference>